<evidence type="ECO:0000256" key="10">
    <source>
        <dbReference type="ARBA" id="ARBA00023004"/>
    </source>
</evidence>
<keyword evidence="10 12" id="KW-0408">Iron</keyword>
<organism evidence="13 14">
    <name type="scientific">Exiguobacterium alkaliphilum</name>
    <dbReference type="NCBI Taxonomy" id="1428684"/>
    <lineage>
        <taxon>Bacteria</taxon>
        <taxon>Bacillati</taxon>
        <taxon>Bacillota</taxon>
        <taxon>Bacilli</taxon>
        <taxon>Bacillales</taxon>
        <taxon>Bacillales Family XII. Incertae Sedis</taxon>
        <taxon>Exiguobacterium</taxon>
    </lineage>
</organism>
<gene>
    <name evidence="13" type="ORF">NQG31_02805</name>
</gene>
<evidence type="ECO:0000256" key="2">
    <source>
        <dbReference type="ARBA" id="ARBA00009819"/>
    </source>
</evidence>
<protein>
    <submittedName>
        <fullName evidence="13">Cytochrome ubiquinol oxidase subunit I</fullName>
    </submittedName>
</protein>
<feature type="transmembrane region" description="Helical" evidence="12">
    <location>
        <begin position="128"/>
        <end position="148"/>
    </location>
</feature>
<dbReference type="Pfam" id="PF01654">
    <property type="entry name" value="Cyt_bd_oxida_I"/>
    <property type="match status" value="1"/>
</dbReference>
<evidence type="ECO:0000256" key="3">
    <source>
        <dbReference type="ARBA" id="ARBA00022448"/>
    </source>
</evidence>
<evidence type="ECO:0000313" key="13">
    <source>
        <dbReference type="EMBL" id="MCT4794455.1"/>
    </source>
</evidence>
<evidence type="ECO:0000256" key="11">
    <source>
        <dbReference type="ARBA" id="ARBA00023136"/>
    </source>
</evidence>
<keyword evidence="4 12" id="KW-1003">Cell membrane</keyword>
<keyword evidence="3 12" id="KW-0813">Transport</keyword>
<evidence type="ECO:0000256" key="4">
    <source>
        <dbReference type="ARBA" id="ARBA00022475"/>
    </source>
</evidence>
<comment type="subcellular location">
    <subcellularLocation>
        <location evidence="1">Cell membrane</location>
        <topology evidence="1">Multi-pass membrane protein</topology>
    </subcellularLocation>
</comment>
<feature type="transmembrane region" description="Helical" evidence="12">
    <location>
        <begin position="327"/>
        <end position="352"/>
    </location>
</feature>
<sequence>MFQDPVLMSRALTALTLGFHVIFATLGVGVPLLILLAEFLGIKKKDPKYTLMARRWSRGYVVTVAVGVVTGTAIGLQLSLLWPNLMRVAGQTIALPLFMETFAFFFEAIFLGIYLYTWDRFKNPWHHMLVGIPVAVGALFSGFFITTVNSFMNQPVGFDIIDGRLANVSPIEAMFSPAMPTKMSHVLTSAILTSAFILAAIAAVQLLRSHRNQLDQATIAYHKRGLRLTMTVALIFAIATALVGDFSGKYLAKYQPDKLAAAEWHFETSSEAELILGGWLEDDGQGGYEVRGAIKIPYALSILAGGVPDYEVTGLNEFAQEDQPPLFVHYLFDAMVGIGMLLALISFLFVLGRYIKRLNQFSKPMLIAIAAGGPLAMMAIEFGWFFAEFGRQPWALYELMRTSEAATTSANVGWMLVAFAILYAVLGVVTVLVLTRLFKDNPVGKELKQSEHRGEAMFADEV</sequence>
<dbReference type="Proteomes" id="UP001206821">
    <property type="component" value="Unassembled WGS sequence"/>
</dbReference>
<feature type="transmembrane region" description="Helical" evidence="12">
    <location>
        <begin position="93"/>
        <end position="116"/>
    </location>
</feature>
<evidence type="ECO:0000256" key="6">
    <source>
        <dbReference type="ARBA" id="ARBA00022692"/>
    </source>
</evidence>
<feature type="transmembrane region" description="Helical" evidence="12">
    <location>
        <begin position="412"/>
        <end position="438"/>
    </location>
</feature>
<dbReference type="PIRSF" id="PIRSF006446">
    <property type="entry name" value="Cyt_quinol_oxidase_1"/>
    <property type="match status" value="1"/>
</dbReference>
<keyword evidence="9 12" id="KW-1133">Transmembrane helix</keyword>
<feature type="transmembrane region" description="Helical" evidence="12">
    <location>
        <begin position="12"/>
        <end position="40"/>
    </location>
</feature>
<dbReference type="InterPro" id="IPR002585">
    <property type="entry name" value="Cyt-d_ubiquinol_oxidase_su_1"/>
</dbReference>
<dbReference type="PANTHER" id="PTHR30365">
    <property type="entry name" value="CYTOCHROME D UBIQUINOL OXIDASE"/>
    <property type="match status" value="1"/>
</dbReference>
<evidence type="ECO:0000256" key="5">
    <source>
        <dbReference type="ARBA" id="ARBA00022617"/>
    </source>
</evidence>
<keyword evidence="5 12" id="KW-0349">Heme</keyword>
<comment type="similarity">
    <text evidence="2 12">Belongs to the cytochrome ubiquinol oxidase subunit 1 family.</text>
</comment>
<evidence type="ECO:0000256" key="1">
    <source>
        <dbReference type="ARBA" id="ARBA00004651"/>
    </source>
</evidence>
<keyword evidence="14" id="KW-1185">Reference proteome</keyword>
<evidence type="ECO:0000313" key="14">
    <source>
        <dbReference type="Proteomes" id="UP001206821"/>
    </source>
</evidence>
<keyword evidence="8 12" id="KW-0249">Electron transport</keyword>
<feature type="transmembrane region" description="Helical" evidence="12">
    <location>
        <begin position="60"/>
        <end position="81"/>
    </location>
</feature>
<dbReference type="RefSeq" id="WP_034818015.1">
    <property type="nucleotide sequence ID" value="NZ_JANIEK010000006.1"/>
</dbReference>
<evidence type="ECO:0000256" key="8">
    <source>
        <dbReference type="ARBA" id="ARBA00022982"/>
    </source>
</evidence>
<proteinExistence type="inferred from homology"/>
<accession>A0ABT2KXN5</accession>
<reference evidence="13 14" key="1">
    <citation type="submission" date="2022-07" db="EMBL/GenBank/DDBJ databases">
        <title>Genomic and pangenome structural analysis of the polyextremophile Exiguobacterium.</title>
        <authorList>
            <person name="Shen L."/>
        </authorList>
    </citation>
    <scope>NUCLEOTIDE SEQUENCE [LARGE SCALE GENOMIC DNA]</scope>
    <source>
        <strain evidence="13 14">12_1</strain>
    </source>
</reference>
<feature type="transmembrane region" description="Helical" evidence="12">
    <location>
        <begin position="228"/>
        <end position="247"/>
    </location>
</feature>
<evidence type="ECO:0000256" key="9">
    <source>
        <dbReference type="ARBA" id="ARBA00022989"/>
    </source>
</evidence>
<keyword evidence="11 12" id="KW-0472">Membrane</keyword>
<feature type="transmembrane region" description="Helical" evidence="12">
    <location>
        <begin position="186"/>
        <end position="207"/>
    </location>
</feature>
<dbReference type="EMBL" id="JANIEK010000006">
    <property type="protein sequence ID" value="MCT4794455.1"/>
    <property type="molecule type" value="Genomic_DNA"/>
</dbReference>
<keyword evidence="7 12" id="KW-0479">Metal-binding</keyword>
<evidence type="ECO:0000256" key="7">
    <source>
        <dbReference type="ARBA" id="ARBA00022723"/>
    </source>
</evidence>
<keyword evidence="6 12" id="KW-0812">Transmembrane</keyword>
<dbReference type="PANTHER" id="PTHR30365:SF14">
    <property type="entry name" value="CYTOCHROME BD MENAQUINOL OXIDASE SUBUNIT I-RELATED"/>
    <property type="match status" value="1"/>
</dbReference>
<evidence type="ECO:0000256" key="12">
    <source>
        <dbReference type="PIRNR" id="PIRNR006446"/>
    </source>
</evidence>
<name>A0ABT2KXN5_9BACL</name>
<feature type="transmembrane region" description="Helical" evidence="12">
    <location>
        <begin position="364"/>
        <end position="387"/>
    </location>
</feature>
<comment type="caution">
    <text evidence="13">The sequence shown here is derived from an EMBL/GenBank/DDBJ whole genome shotgun (WGS) entry which is preliminary data.</text>
</comment>